<gene>
    <name evidence="1" type="ORF">DERYTH_LOCUS15649</name>
</gene>
<accession>A0A9N9NIF8</accession>
<sequence length="79" mass="8811">YFAKVKTRKFESHSFKSTLLAKMSIRIFFLDMNFDGLTLANRGPVDNNDDSSAMRIGLIPQNCGLLYFEVIIMSGGSNG</sequence>
<protein>
    <submittedName>
        <fullName evidence="1">4682_t:CDS:1</fullName>
    </submittedName>
</protein>
<organism evidence="1 2">
    <name type="scientific">Dentiscutata erythropus</name>
    <dbReference type="NCBI Taxonomy" id="1348616"/>
    <lineage>
        <taxon>Eukaryota</taxon>
        <taxon>Fungi</taxon>
        <taxon>Fungi incertae sedis</taxon>
        <taxon>Mucoromycota</taxon>
        <taxon>Glomeromycotina</taxon>
        <taxon>Glomeromycetes</taxon>
        <taxon>Diversisporales</taxon>
        <taxon>Gigasporaceae</taxon>
        <taxon>Dentiscutata</taxon>
    </lineage>
</organism>
<proteinExistence type="predicted"/>
<name>A0A9N9NIF8_9GLOM</name>
<feature type="non-terminal residue" evidence="1">
    <location>
        <position position="79"/>
    </location>
</feature>
<evidence type="ECO:0000313" key="1">
    <source>
        <dbReference type="EMBL" id="CAG8736970.1"/>
    </source>
</evidence>
<dbReference type="Proteomes" id="UP000789405">
    <property type="component" value="Unassembled WGS sequence"/>
</dbReference>
<reference evidence="1" key="1">
    <citation type="submission" date="2021-06" db="EMBL/GenBank/DDBJ databases">
        <authorList>
            <person name="Kallberg Y."/>
            <person name="Tangrot J."/>
            <person name="Rosling A."/>
        </authorList>
    </citation>
    <scope>NUCLEOTIDE SEQUENCE</scope>
    <source>
        <strain evidence="1">MA453B</strain>
    </source>
</reference>
<dbReference type="EMBL" id="CAJVPY010012856">
    <property type="protein sequence ID" value="CAG8736970.1"/>
    <property type="molecule type" value="Genomic_DNA"/>
</dbReference>
<dbReference type="OrthoDB" id="10380063at2759"/>
<evidence type="ECO:0000313" key="2">
    <source>
        <dbReference type="Proteomes" id="UP000789405"/>
    </source>
</evidence>
<dbReference type="AlphaFoldDB" id="A0A9N9NIF8"/>
<comment type="caution">
    <text evidence="1">The sequence shown here is derived from an EMBL/GenBank/DDBJ whole genome shotgun (WGS) entry which is preliminary data.</text>
</comment>
<keyword evidence="2" id="KW-1185">Reference proteome</keyword>